<name>A0A7W8QFE3_PARAM</name>
<dbReference type="AlphaFoldDB" id="A0A7W8QFE3"/>
<dbReference type="EMBL" id="JACHDD010000024">
    <property type="protein sequence ID" value="MBB5429331.1"/>
    <property type="molecule type" value="Genomic_DNA"/>
</dbReference>
<comment type="caution">
    <text evidence="1">The sequence shown here is derived from an EMBL/GenBank/DDBJ whole genome shotgun (WGS) entry which is preliminary data.</text>
</comment>
<proteinExistence type="predicted"/>
<evidence type="ECO:0000313" key="1">
    <source>
        <dbReference type="EMBL" id="MBB5429331.1"/>
    </source>
</evidence>
<dbReference type="Proteomes" id="UP000592780">
    <property type="component" value="Unassembled WGS sequence"/>
</dbReference>
<keyword evidence="2" id="KW-1185">Reference proteome</keyword>
<organism evidence="1 2">
    <name type="scientific">Paraburkholderia atlantica</name>
    <dbReference type="NCBI Taxonomy" id="2654982"/>
    <lineage>
        <taxon>Bacteria</taxon>
        <taxon>Pseudomonadati</taxon>
        <taxon>Pseudomonadota</taxon>
        <taxon>Betaproteobacteria</taxon>
        <taxon>Burkholderiales</taxon>
        <taxon>Burkholderiaceae</taxon>
        <taxon>Paraburkholderia</taxon>
    </lineage>
</organism>
<reference evidence="1 2" key="1">
    <citation type="submission" date="2020-08" db="EMBL/GenBank/DDBJ databases">
        <title>Genomic Encyclopedia of Type Strains, Phase IV (KMG-V): Genome sequencing to study the core and pangenomes of soil and plant-associated prokaryotes.</title>
        <authorList>
            <person name="Whitman W."/>
        </authorList>
    </citation>
    <scope>NUCLEOTIDE SEQUENCE [LARGE SCALE GENOMIC DNA]</scope>
    <source>
        <strain evidence="1 2">JPY158</strain>
    </source>
</reference>
<protein>
    <submittedName>
        <fullName evidence="1">Uncharacterized protein</fullName>
    </submittedName>
</protein>
<accession>A0A7W8QFE3</accession>
<evidence type="ECO:0000313" key="2">
    <source>
        <dbReference type="Proteomes" id="UP000592780"/>
    </source>
</evidence>
<gene>
    <name evidence="1" type="ORF">HDG40_007528</name>
</gene>
<sequence length="30" mass="3590">MRNLLVRFRVFRYTPREGPPGKGFRGRPTK</sequence>